<sequence length="222" mass="25935">MSLLEELKLYIKAFYKGSFTLGSRMFLIGIALIYLIAFSSLWLQIEGLFGSEGIMPMERFFERLSNQDTPVSYILRHPSLLWLDHFLKLGNSFLHILCGMGSLLSIMALFNYWRGYSLFLCWLLYLSLVVLGSPFLSFQWDNLLLESGFLAIWLAGFKRWDQKPSPFILFTVYLLLFRLMFFSGYVKLASNDPVWWNLTALSLHFETQPLPHALGWYFHQIP</sequence>
<feature type="transmembrane region" description="Helical" evidence="1">
    <location>
        <begin position="21"/>
        <end position="45"/>
    </location>
</feature>
<keyword evidence="1" id="KW-0472">Membrane</keyword>
<reference evidence="3" key="1">
    <citation type="submission" date="2018-05" db="EMBL/GenBank/DDBJ databases">
        <authorList>
            <person name="Lanie J.A."/>
            <person name="Ng W.-L."/>
            <person name="Kazmierczak K.M."/>
            <person name="Andrzejewski T.M."/>
            <person name="Davidsen T.M."/>
            <person name="Wayne K.J."/>
            <person name="Tettelin H."/>
            <person name="Glass J.I."/>
            <person name="Rusch D."/>
            <person name="Podicherti R."/>
            <person name="Tsui H.-C.T."/>
            <person name="Winkler M.E."/>
        </authorList>
    </citation>
    <scope>NUCLEOTIDE SEQUENCE</scope>
</reference>
<accession>A0A382X4U2</accession>
<keyword evidence="1" id="KW-0812">Transmembrane</keyword>
<dbReference type="PANTHER" id="PTHR14463:SF5">
    <property type="entry name" value="LIPASE MATURATION FACTOR 2"/>
    <property type="match status" value="1"/>
</dbReference>
<proteinExistence type="predicted"/>
<dbReference type="InterPro" id="IPR057434">
    <property type="entry name" value="LMF1/2_N"/>
</dbReference>
<evidence type="ECO:0000259" key="2">
    <source>
        <dbReference type="Pfam" id="PF06762"/>
    </source>
</evidence>
<dbReference type="GO" id="GO:0051604">
    <property type="term" value="P:protein maturation"/>
    <property type="evidence" value="ECO:0007669"/>
    <property type="project" value="InterPro"/>
</dbReference>
<keyword evidence="1" id="KW-1133">Transmembrane helix</keyword>
<evidence type="ECO:0000256" key="1">
    <source>
        <dbReference type="SAM" id="Phobius"/>
    </source>
</evidence>
<dbReference type="EMBL" id="UINC01164836">
    <property type="protein sequence ID" value="SVD65890.1"/>
    <property type="molecule type" value="Genomic_DNA"/>
</dbReference>
<dbReference type="GO" id="GO:0005789">
    <property type="term" value="C:endoplasmic reticulum membrane"/>
    <property type="evidence" value="ECO:0007669"/>
    <property type="project" value="TreeGrafter"/>
</dbReference>
<feature type="non-terminal residue" evidence="3">
    <location>
        <position position="222"/>
    </location>
</feature>
<dbReference type="Pfam" id="PF06762">
    <property type="entry name" value="LMF1"/>
    <property type="match status" value="1"/>
</dbReference>
<feature type="transmembrane region" description="Helical" evidence="1">
    <location>
        <begin position="92"/>
        <end position="112"/>
    </location>
</feature>
<feature type="domain" description="Lipase maturation factor 1/2 N-terminal" evidence="2">
    <location>
        <begin position="137"/>
        <end position="222"/>
    </location>
</feature>
<dbReference type="PANTHER" id="PTHR14463">
    <property type="entry name" value="LIPASE MATURATION FACTOR"/>
    <property type="match status" value="1"/>
</dbReference>
<organism evidence="3">
    <name type="scientific">marine metagenome</name>
    <dbReference type="NCBI Taxonomy" id="408172"/>
    <lineage>
        <taxon>unclassified sequences</taxon>
        <taxon>metagenomes</taxon>
        <taxon>ecological metagenomes</taxon>
    </lineage>
</organism>
<gene>
    <name evidence="3" type="ORF">METZ01_LOCUS418744</name>
</gene>
<protein>
    <recommendedName>
        <fullName evidence="2">Lipase maturation factor 1/2 N-terminal domain-containing protein</fullName>
    </recommendedName>
</protein>
<evidence type="ECO:0000313" key="3">
    <source>
        <dbReference type="EMBL" id="SVD65890.1"/>
    </source>
</evidence>
<feature type="transmembrane region" description="Helical" evidence="1">
    <location>
        <begin position="119"/>
        <end position="137"/>
    </location>
</feature>
<name>A0A382X4U2_9ZZZZ</name>
<dbReference type="AlphaFoldDB" id="A0A382X4U2"/>
<dbReference type="InterPro" id="IPR009613">
    <property type="entry name" value="LMF"/>
</dbReference>
<feature type="transmembrane region" description="Helical" evidence="1">
    <location>
        <begin position="167"/>
        <end position="186"/>
    </location>
</feature>